<evidence type="ECO:0000313" key="2">
    <source>
        <dbReference type="Proteomes" id="UP000770661"/>
    </source>
</evidence>
<evidence type="ECO:0000313" key="1">
    <source>
        <dbReference type="EMBL" id="KAG0713350.1"/>
    </source>
</evidence>
<keyword evidence="2" id="KW-1185">Reference proteome</keyword>
<reference evidence="1" key="1">
    <citation type="submission" date="2020-07" db="EMBL/GenBank/DDBJ databases">
        <title>The High-quality genome of the commercially important snow crab, Chionoecetes opilio.</title>
        <authorList>
            <person name="Jeong J.-H."/>
            <person name="Ryu S."/>
        </authorList>
    </citation>
    <scope>NUCLEOTIDE SEQUENCE</scope>
    <source>
        <strain evidence="1">MADBK_172401_WGS</strain>
        <tissue evidence="1">Digestive gland</tissue>
    </source>
</reference>
<name>A0A8J4XTE8_CHIOP</name>
<dbReference type="EMBL" id="JACEEZ010021553">
    <property type="protein sequence ID" value="KAG0713350.1"/>
    <property type="molecule type" value="Genomic_DNA"/>
</dbReference>
<sequence>MVLLLLHLQYPPEFPDPHVSGLLSTSQATAGFQHLKLRKVDGPWAHPPGLMESSRTTEWFGWTFTTEEQVGETEKFFKSPLGWFFDIRASFGKGQWSSFSLLAVSLVAKNSTRSSDFSTVSLARNPRRTIDHGSRLKILMSGPRKSRGWLRRHPLRITSWT</sequence>
<accession>A0A8J4XTE8</accession>
<gene>
    <name evidence="1" type="ORF">GWK47_016415</name>
</gene>
<dbReference type="AlphaFoldDB" id="A0A8J4XTE8"/>
<organism evidence="1 2">
    <name type="scientific">Chionoecetes opilio</name>
    <name type="common">Atlantic snow crab</name>
    <name type="synonym">Cancer opilio</name>
    <dbReference type="NCBI Taxonomy" id="41210"/>
    <lineage>
        <taxon>Eukaryota</taxon>
        <taxon>Metazoa</taxon>
        <taxon>Ecdysozoa</taxon>
        <taxon>Arthropoda</taxon>
        <taxon>Crustacea</taxon>
        <taxon>Multicrustacea</taxon>
        <taxon>Malacostraca</taxon>
        <taxon>Eumalacostraca</taxon>
        <taxon>Eucarida</taxon>
        <taxon>Decapoda</taxon>
        <taxon>Pleocyemata</taxon>
        <taxon>Brachyura</taxon>
        <taxon>Eubrachyura</taxon>
        <taxon>Majoidea</taxon>
        <taxon>Majidae</taxon>
        <taxon>Chionoecetes</taxon>
    </lineage>
</organism>
<dbReference type="Proteomes" id="UP000770661">
    <property type="component" value="Unassembled WGS sequence"/>
</dbReference>
<protein>
    <submittedName>
        <fullName evidence="1">Uncharacterized protein</fullName>
    </submittedName>
</protein>
<proteinExistence type="predicted"/>
<comment type="caution">
    <text evidence="1">The sequence shown here is derived from an EMBL/GenBank/DDBJ whole genome shotgun (WGS) entry which is preliminary data.</text>
</comment>